<evidence type="ECO:0000313" key="5">
    <source>
        <dbReference type="Proteomes" id="UP000003781"/>
    </source>
</evidence>
<feature type="region of interest" description="Disordered" evidence="2">
    <location>
        <begin position="79"/>
        <end position="104"/>
    </location>
</feature>
<comment type="caution">
    <text evidence="4">The sequence shown here is derived from an EMBL/GenBank/DDBJ whole genome shotgun (WGS) entry which is preliminary data.</text>
</comment>
<dbReference type="Proteomes" id="UP000003781">
    <property type="component" value="Unassembled WGS sequence"/>
</dbReference>
<sequence>MPLSRQLRYEKECRQKWKENAAKKQEKIRQYVEKTRTLKKSRDRWRTKAQKSQQQVRFLEQKVYHLELELFHLKQQLASSTTTSSSEDTTPPSDPDDLDEHSPSPFHHRYSLSTISISVKQVILAGHSYQGASTSISIFSSPSSPHSTTIKSWVERLGLYELQRPKEKRDDWIFIADLTLELGQEKAFVIYGIPYQYWSTHVLSQRRALTYTDGQILALEVTTEATGEWIESILHSLSFQIGTPLQIISDHGSNLKKGIQLFQSYHPRLYYTYDVTHAMANLLEKQLFSDDLFPQFLSDCHHCLLQVQQTEFAFASPPPQRSQCRFFNLDPLLHWARTMLSIPLTLLFQLLPHYPTEHISRRFFEKFSWLFPYQKHIQLWSTLLHMTRSIETIVKTQGLNSSSLFLFHKSLSSLDIPPCLFPFKHQLFNYFYTQLSSHPPYPLLATSDILESLFGRYKYFSKRCPLKELRSLLLTIPLSTVNLTPQFIKDALMTVSNADLSQWVNHTFGQSMLSKRKSLFSF</sequence>
<accession>A3IU03</accession>
<keyword evidence="1" id="KW-0175">Coiled coil</keyword>
<name>A3IU03_9CHRO</name>
<evidence type="ECO:0008006" key="6">
    <source>
        <dbReference type="Google" id="ProtNLM"/>
    </source>
</evidence>
<feature type="coiled-coil region" evidence="1">
    <location>
        <begin position="14"/>
        <end position="69"/>
    </location>
</feature>
<keyword evidence="5" id="KW-1185">Reference proteome</keyword>
<evidence type="ECO:0000256" key="1">
    <source>
        <dbReference type="SAM" id="Coils"/>
    </source>
</evidence>
<dbReference type="EMBL" id="AAXW01000046">
    <property type="protein sequence ID" value="EAZ89360.1"/>
    <property type="molecule type" value="Genomic_DNA"/>
</dbReference>
<organism evidence="4 5">
    <name type="scientific">Crocosphaera chwakensis CCY0110</name>
    <dbReference type="NCBI Taxonomy" id="391612"/>
    <lineage>
        <taxon>Bacteria</taxon>
        <taxon>Bacillati</taxon>
        <taxon>Cyanobacteriota</taxon>
        <taxon>Cyanophyceae</taxon>
        <taxon>Oscillatoriophycideae</taxon>
        <taxon>Chroococcales</taxon>
        <taxon>Aphanothecaceae</taxon>
        <taxon>Crocosphaera</taxon>
        <taxon>Crocosphaera chwakensis</taxon>
    </lineage>
</organism>
<gene>
    <name evidence="4" type="ORF">CY0110_15170</name>
    <name evidence="3" type="ORF">CY0110_30805</name>
</gene>
<evidence type="ECO:0000256" key="2">
    <source>
        <dbReference type="SAM" id="MobiDB-lite"/>
    </source>
</evidence>
<evidence type="ECO:0000313" key="3">
    <source>
        <dbReference type="EMBL" id="EAZ89360.1"/>
    </source>
</evidence>
<evidence type="ECO:0000313" key="4">
    <source>
        <dbReference type="EMBL" id="EAZ90098.1"/>
    </source>
</evidence>
<dbReference type="EMBL" id="AAXW01000031">
    <property type="protein sequence ID" value="EAZ90098.1"/>
    <property type="molecule type" value="Genomic_DNA"/>
</dbReference>
<protein>
    <recommendedName>
        <fullName evidence="6">Transposase</fullName>
    </recommendedName>
</protein>
<feature type="compositionally biased region" description="Low complexity" evidence="2">
    <location>
        <begin position="79"/>
        <end position="91"/>
    </location>
</feature>
<dbReference type="AlphaFoldDB" id="A3IU03"/>
<dbReference type="OrthoDB" id="505671at2"/>
<proteinExistence type="predicted"/>
<dbReference type="eggNOG" id="COG3316">
    <property type="taxonomic scope" value="Bacteria"/>
</dbReference>
<reference evidence="4 5" key="1">
    <citation type="submission" date="2007-03" db="EMBL/GenBank/DDBJ databases">
        <authorList>
            <person name="Stal L."/>
            <person name="Ferriera S."/>
            <person name="Johnson J."/>
            <person name="Kravitz S."/>
            <person name="Beeson K."/>
            <person name="Sutton G."/>
            <person name="Rogers Y.-H."/>
            <person name="Friedman R."/>
            <person name="Frazier M."/>
            <person name="Venter J.C."/>
        </authorList>
    </citation>
    <scope>NUCLEOTIDE SEQUENCE [LARGE SCALE GENOMIC DNA]</scope>
    <source>
        <strain evidence="4 5">CCY0110</strain>
    </source>
</reference>